<proteinExistence type="predicted"/>
<keyword evidence="4" id="KW-1185">Reference proteome</keyword>
<dbReference type="RefSeq" id="WP_149306331.1">
    <property type="nucleotide sequence ID" value="NZ_SRSD01000002.1"/>
</dbReference>
<keyword evidence="1" id="KW-1133">Transmembrane helix</keyword>
<keyword evidence="1" id="KW-0812">Transmembrane</keyword>
<evidence type="ECO:0000256" key="1">
    <source>
        <dbReference type="SAM" id="Phobius"/>
    </source>
</evidence>
<keyword evidence="1" id="KW-0472">Membrane</keyword>
<feature type="transmembrane region" description="Helical" evidence="1">
    <location>
        <begin position="103"/>
        <end position="120"/>
    </location>
</feature>
<evidence type="ECO:0000313" key="4">
    <source>
        <dbReference type="Proteomes" id="UP000324298"/>
    </source>
</evidence>
<evidence type="ECO:0000256" key="2">
    <source>
        <dbReference type="SAM" id="SignalP"/>
    </source>
</evidence>
<feature type="chain" id="PRO_5022864804" description="PEP-CTERM protein-sorting domain-containing protein" evidence="2">
    <location>
        <begin position="21"/>
        <end position="126"/>
    </location>
</feature>
<dbReference type="Proteomes" id="UP000324298">
    <property type="component" value="Unassembled WGS sequence"/>
</dbReference>
<comment type="caution">
    <text evidence="3">The sequence shown here is derived from an EMBL/GenBank/DDBJ whole genome shotgun (WGS) entry which is preliminary data.</text>
</comment>
<feature type="signal peptide" evidence="2">
    <location>
        <begin position="1"/>
        <end position="20"/>
    </location>
</feature>
<protein>
    <recommendedName>
        <fullName evidence="5">PEP-CTERM protein-sorting domain-containing protein</fullName>
    </recommendedName>
</protein>
<gene>
    <name evidence="3" type="ORF">ET418_04250</name>
</gene>
<sequence>MKRLVIALLLAMVTATGGWAFTRAGLDAFGQPNVNGPNLQGPAAVGGLRYGITPAGDTSATFTLNGPGSFAGDLGSLFTNVSFQYGTDSSEPNSAPPPPVPEQVTILLLGGGLFCLAVFGKRRMNH</sequence>
<dbReference type="AlphaFoldDB" id="A0A5A9XML6"/>
<accession>A0A5A9XML6</accession>
<organism evidence="3 4">
    <name type="scientific">Oryzomonas rubra</name>
    <dbReference type="NCBI Taxonomy" id="2509454"/>
    <lineage>
        <taxon>Bacteria</taxon>
        <taxon>Pseudomonadati</taxon>
        <taxon>Thermodesulfobacteriota</taxon>
        <taxon>Desulfuromonadia</taxon>
        <taxon>Geobacterales</taxon>
        <taxon>Geobacteraceae</taxon>
        <taxon>Oryzomonas</taxon>
    </lineage>
</organism>
<evidence type="ECO:0008006" key="5">
    <source>
        <dbReference type="Google" id="ProtNLM"/>
    </source>
</evidence>
<keyword evidence="2" id="KW-0732">Signal</keyword>
<reference evidence="3 4" key="1">
    <citation type="submission" date="2019-04" db="EMBL/GenBank/DDBJ databases">
        <title>Geobacter ruber sp. nov., ferric-reducing bacteria isolated from paddy soil.</title>
        <authorList>
            <person name="Xu Z."/>
            <person name="Masuda Y."/>
            <person name="Itoh H."/>
            <person name="Senoo K."/>
        </authorList>
    </citation>
    <scope>NUCLEOTIDE SEQUENCE [LARGE SCALE GENOMIC DNA]</scope>
    <source>
        <strain evidence="3 4">Red88</strain>
    </source>
</reference>
<evidence type="ECO:0000313" key="3">
    <source>
        <dbReference type="EMBL" id="KAA0894174.1"/>
    </source>
</evidence>
<dbReference type="EMBL" id="SRSD01000002">
    <property type="protein sequence ID" value="KAA0894174.1"/>
    <property type="molecule type" value="Genomic_DNA"/>
</dbReference>
<name>A0A5A9XML6_9BACT</name>